<feature type="domain" description="Peptidase M16 N-terminal" evidence="4">
    <location>
        <begin position="29"/>
        <end position="176"/>
    </location>
</feature>
<proteinExistence type="inferred from homology"/>
<evidence type="ECO:0000313" key="7">
    <source>
        <dbReference type="Proteomes" id="UP001595859"/>
    </source>
</evidence>
<keyword evidence="7" id="KW-1185">Reference proteome</keyword>
<feature type="region of interest" description="Disordered" evidence="3">
    <location>
        <begin position="428"/>
        <end position="458"/>
    </location>
</feature>
<organism evidence="6 7">
    <name type="scientific">Actinophytocola glycyrrhizae</name>
    <dbReference type="NCBI Taxonomy" id="2044873"/>
    <lineage>
        <taxon>Bacteria</taxon>
        <taxon>Bacillati</taxon>
        <taxon>Actinomycetota</taxon>
        <taxon>Actinomycetes</taxon>
        <taxon>Pseudonocardiales</taxon>
        <taxon>Pseudonocardiaceae</taxon>
    </lineage>
</organism>
<dbReference type="SUPFAM" id="SSF63411">
    <property type="entry name" value="LuxS/MPP-like metallohydrolase"/>
    <property type="match status" value="2"/>
</dbReference>
<name>A0ABV9S631_9PSEU</name>
<feature type="compositionally biased region" description="Polar residues" evidence="3">
    <location>
        <begin position="442"/>
        <end position="458"/>
    </location>
</feature>
<accession>A0ABV9S631</accession>
<gene>
    <name evidence="6" type="ORF">ACFPCV_22670</name>
</gene>
<dbReference type="Pfam" id="PF05193">
    <property type="entry name" value="Peptidase_M16_C"/>
    <property type="match status" value="1"/>
</dbReference>
<dbReference type="PROSITE" id="PS00143">
    <property type="entry name" value="INSULINASE"/>
    <property type="match status" value="1"/>
</dbReference>
<dbReference type="InterPro" id="IPR011249">
    <property type="entry name" value="Metalloenz_LuxS/M16"/>
</dbReference>
<dbReference type="PANTHER" id="PTHR11851:SF49">
    <property type="entry name" value="MITOCHONDRIAL-PROCESSING PEPTIDASE SUBUNIT ALPHA"/>
    <property type="match status" value="1"/>
</dbReference>
<sequence>MAASSGTRVLERTDSGCEVKRTVLPGGLRVITEHVPGVRSASVGIWVGVGSRDEQQSVAGAAHYLEHLLFKGTAKRSAVSIAEEIDAVGGELNAFTAKEHTCYYAHVLDSDLPLAMDLVCDVVFDARLAERDMEIERSVVLEEIAMRDDDPEDLLHDNFCAALLNDHPLGRPVLGTEESITGMSRTALNGFYRRRYSMPRMVLAAAGNIDHATVLRHARRLLRNRLTGEHTPVPPRSGRARVAAPQELALHTDDTEQAHLMLGVRALDRHDPRRWTLGVLNAALGGGMSSRLFQEVRERRGLAYQVYSSVASYADTGHLSVYAGCQPDRLGSVAEVVHTVLADVAKEGFSDAEVARAKGQLRGSLVLGLEDTSSRMSRIGKGELSFGEYLTVEQTLEKIESVTADEVASLAAVLLDRPVATALVGPYEGPDDVPAEVLDARSASSAQRDVRSASSAQR</sequence>
<dbReference type="InterPro" id="IPR001431">
    <property type="entry name" value="Pept_M16_Zn_BS"/>
</dbReference>
<comment type="similarity">
    <text evidence="1 2">Belongs to the peptidase M16 family.</text>
</comment>
<evidence type="ECO:0000313" key="6">
    <source>
        <dbReference type="EMBL" id="MFC4856318.1"/>
    </source>
</evidence>
<dbReference type="InterPro" id="IPR050361">
    <property type="entry name" value="MPP/UQCRC_Complex"/>
</dbReference>
<dbReference type="EMBL" id="JBHSIS010000010">
    <property type="protein sequence ID" value="MFC4856318.1"/>
    <property type="molecule type" value="Genomic_DNA"/>
</dbReference>
<dbReference type="InterPro" id="IPR007863">
    <property type="entry name" value="Peptidase_M16_C"/>
</dbReference>
<dbReference type="RefSeq" id="WP_378058298.1">
    <property type="nucleotide sequence ID" value="NZ_JBHSIS010000010.1"/>
</dbReference>
<dbReference type="Proteomes" id="UP001595859">
    <property type="component" value="Unassembled WGS sequence"/>
</dbReference>
<comment type="caution">
    <text evidence="6">The sequence shown here is derived from an EMBL/GenBank/DDBJ whole genome shotgun (WGS) entry which is preliminary data.</text>
</comment>
<feature type="domain" description="Peptidase M16 C-terminal" evidence="5">
    <location>
        <begin position="183"/>
        <end position="361"/>
    </location>
</feature>
<dbReference type="Pfam" id="PF00675">
    <property type="entry name" value="Peptidase_M16"/>
    <property type="match status" value="1"/>
</dbReference>
<evidence type="ECO:0000259" key="4">
    <source>
        <dbReference type="Pfam" id="PF00675"/>
    </source>
</evidence>
<protein>
    <submittedName>
        <fullName evidence="6">M16 family metallopeptidase</fullName>
    </submittedName>
</protein>
<dbReference type="InterPro" id="IPR011765">
    <property type="entry name" value="Pept_M16_N"/>
</dbReference>
<evidence type="ECO:0000256" key="1">
    <source>
        <dbReference type="ARBA" id="ARBA00007261"/>
    </source>
</evidence>
<reference evidence="7" key="1">
    <citation type="journal article" date="2019" name="Int. J. Syst. Evol. Microbiol.">
        <title>The Global Catalogue of Microorganisms (GCM) 10K type strain sequencing project: providing services to taxonomists for standard genome sequencing and annotation.</title>
        <authorList>
            <consortium name="The Broad Institute Genomics Platform"/>
            <consortium name="The Broad Institute Genome Sequencing Center for Infectious Disease"/>
            <person name="Wu L."/>
            <person name="Ma J."/>
        </authorList>
    </citation>
    <scope>NUCLEOTIDE SEQUENCE [LARGE SCALE GENOMIC DNA]</scope>
    <source>
        <strain evidence="7">ZS-22-S1</strain>
    </source>
</reference>
<dbReference type="PANTHER" id="PTHR11851">
    <property type="entry name" value="METALLOPROTEASE"/>
    <property type="match status" value="1"/>
</dbReference>
<dbReference type="Gene3D" id="3.30.830.10">
    <property type="entry name" value="Metalloenzyme, LuxS/M16 peptidase-like"/>
    <property type="match status" value="2"/>
</dbReference>
<evidence type="ECO:0000256" key="3">
    <source>
        <dbReference type="SAM" id="MobiDB-lite"/>
    </source>
</evidence>
<evidence type="ECO:0000256" key="2">
    <source>
        <dbReference type="RuleBase" id="RU004447"/>
    </source>
</evidence>
<evidence type="ECO:0000259" key="5">
    <source>
        <dbReference type="Pfam" id="PF05193"/>
    </source>
</evidence>